<dbReference type="GO" id="GO:0006281">
    <property type="term" value="P:DNA repair"/>
    <property type="evidence" value="ECO:0007669"/>
    <property type="project" value="InterPro"/>
</dbReference>
<dbReference type="Proteomes" id="UP000479241">
    <property type="component" value="Unassembled WGS sequence"/>
</dbReference>
<dbReference type="InterPro" id="IPR012340">
    <property type="entry name" value="NA-bd_OB-fold"/>
</dbReference>
<organism evidence="4 5">
    <name type="scientific">Blastococcus saxobsidens</name>
    <dbReference type="NCBI Taxonomy" id="138336"/>
    <lineage>
        <taxon>Bacteria</taxon>
        <taxon>Bacillati</taxon>
        <taxon>Actinomycetota</taxon>
        <taxon>Actinomycetes</taxon>
        <taxon>Geodermatophilales</taxon>
        <taxon>Geodermatophilaceae</taxon>
        <taxon>Blastococcus</taxon>
    </lineage>
</organism>
<dbReference type="InterPro" id="IPR000160">
    <property type="entry name" value="GGDEF_dom"/>
</dbReference>
<dbReference type="GO" id="GO:0003910">
    <property type="term" value="F:DNA ligase (ATP) activity"/>
    <property type="evidence" value="ECO:0007669"/>
    <property type="project" value="UniProtKB-EC"/>
</dbReference>
<dbReference type="Gene3D" id="3.30.70.270">
    <property type="match status" value="1"/>
</dbReference>
<dbReference type="PANTHER" id="PTHR46663:SF4">
    <property type="entry name" value="DIGUANYLATE CYCLASE DGCT-RELATED"/>
    <property type="match status" value="1"/>
</dbReference>
<comment type="catalytic activity">
    <reaction evidence="1">
        <text>ATP + (deoxyribonucleotide)n-3'-hydroxyl + 5'-phospho-(deoxyribonucleotide)m = (deoxyribonucleotide)n+m + AMP + diphosphate.</text>
        <dbReference type="EC" id="6.5.1.1"/>
    </reaction>
</comment>
<evidence type="ECO:0000313" key="4">
    <source>
        <dbReference type="EMBL" id="NEK84804.1"/>
    </source>
</evidence>
<dbReference type="InterPro" id="IPR012310">
    <property type="entry name" value="DNA_ligase_ATP-dep_cent"/>
</dbReference>
<dbReference type="GO" id="GO:0006310">
    <property type="term" value="P:DNA recombination"/>
    <property type="evidence" value="ECO:0007669"/>
    <property type="project" value="InterPro"/>
</dbReference>
<dbReference type="SUPFAM" id="SSF56091">
    <property type="entry name" value="DNA ligase/mRNA capping enzyme, catalytic domain"/>
    <property type="match status" value="1"/>
</dbReference>
<dbReference type="Pfam" id="PF00990">
    <property type="entry name" value="GGDEF"/>
    <property type="match status" value="1"/>
</dbReference>
<dbReference type="Gene3D" id="3.30.470.30">
    <property type="entry name" value="DNA ligase/mRNA capping enzyme"/>
    <property type="match status" value="1"/>
</dbReference>
<dbReference type="EMBL" id="JAAGWG010000004">
    <property type="protein sequence ID" value="NEK84804.1"/>
    <property type="molecule type" value="Genomic_DNA"/>
</dbReference>
<dbReference type="AlphaFoldDB" id="A0A6L9VZL6"/>
<sequence>MSLSLPGLPALPPELAGPVAVQLAKPVREIPQPTALSGGCRYEPKWDGYRLVVVRDRTSTRLWSKQGRDLTDRFPDVAAAAVAQLPPGSVVDGEVVIWHDDRLDFGLLQRRMVTAAGRIAAQVAAAPASYVAFDLLAAGGEDLRRSTFTRRRAELERLAARWAPPLQLSPVTADPAEARRWFDDFRPAGVEGLVVKGAATRYAPGRRDWLKVKSWETTEVLAGGVIGPIERPSQLVAGRYRDGELVVVGRTSPLSPEQSAELAGVLRPAGADHPWPERIGTGRFGGGRLSVPLTRVEPTAVVEVSADAALQAGVFRHPLRFVRVRPDLLAEDLPGLAAATADVDSPPAVLFVDVDDFKTINDTLGHAAGDELLLAVAARLSADVRGGDVVARLGGDEFALLLTDADADRLRDVADRLLAAVRLPVEIAGRSVSVTASIGGALAGPGATAEQLLHRADTAMYSAKRGGKDSRALLDTASGVH</sequence>
<dbReference type="RefSeq" id="WP_163202229.1">
    <property type="nucleotide sequence ID" value="NZ_JAAGWG010000004.1"/>
</dbReference>
<dbReference type="InterPro" id="IPR044119">
    <property type="entry name" value="Adenylation_LigC-like"/>
</dbReference>
<protein>
    <submittedName>
        <fullName evidence="4">Diguanylate cyclase</fullName>
    </submittedName>
</protein>
<proteinExistence type="predicted"/>
<comment type="caution">
    <text evidence="4">The sequence shown here is derived from an EMBL/GenBank/DDBJ whole genome shotgun (WGS) entry which is preliminary data.</text>
</comment>
<evidence type="ECO:0000259" key="3">
    <source>
        <dbReference type="PROSITE" id="PS50887"/>
    </source>
</evidence>
<evidence type="ECO:0000313" key="5">
    <source>
        <dbReference type="Proteomes" id="UP000479241"/>
    </source>
</evidence>
<dbReference type="CDD" id="cd07970">
    <property type="entry name" value="OBF_DNA_ligase_LigC"/>
    <property type="match status" value="1"/>
</dbReference>
<feature type="domain" description="GGDEF" evidence="3">
    <location>
        <begin position="345"/>
        <end position="476"/>
    </location>
</feature>
<dbReference type="NCBIfam" id="TIGR00254">
    <property type="entry name" value="GGDEF"/>
    <property type="match status" value="1"/>
</dbReference>
<feature type="domain" description="ATP-dependent DNA ligase family profile" evidence="2">
    <location>
        <begin position="121"/>
        <end position="213"/>
    </location>
</feature>
<dbReference type="PANTHER" id="PTHR46663">
    <property type="entry name" value="DIGUANYLATE CYCLASE DGCT-RELATED"/>
    <property type="match status" value="1"/>
</dbReference>
<dbReference type="InterPro" id="IPR044117">
    <property type="entry name" value="OBF_LigC-like"/>
</dbReference>
<dbReference type="InterPro" id="IPR043128">
    <property type="entry name" value="Rev_trsase/Diguanyl_cyclase"/>
</dbReference>
<dbReference type="InterPro" id="IPR029787">
    <property type="entry name" value="Nucleotide_cyclase"/>
</dbReference>
<name>A0A6L9VZL6_9ACTN</name>
<dbReference type="SMART" id="SM00267">
    <property type="entry name" value="GGDEF"/>
    <property type="match status" value="1"/>
</dbReference>
<dbReference type="Gene3D" id="2.40.50.140">
    <property type="entry name" value="Nucleic acid-binding proteins"/>
    <property type="match status" value="1"/>
</dbReference>
<reference evidence="4 5" key="1">
    <citation type="submission" date="2019-12" db="EMBL/GenBank/DDBJ databases">
        <title>the WGS of Blastococcus saxobsidens 67B17.</title>
        <authorList>
            <person name="Jiang Z."/>
        </authorList>
    </citation>
    <scope>NUCLEOTIDE SEQUENCE [LARGE SCALE GENOMIC DNA]</scope>
    <source>
        <strain evidence="4 5">67B17</strain>
    </source>
</reference>
<dbReference type="GO" id="GO:0005524">
    <property type="term" value="F:ATP binding"/>
    <property type="evidence" value="ECO:0007669"/>
    <property type="project" value="InterPro"/>
</dbReference>
<dbReference type="InterPro" id="IPR052163">
    <property type="entry name" value="DGC-Regulatory_Protein"/>
</dbReference>
<dbReference type="CDD" id="cd01949">
    <property type="entry name" value="GGDEF"/>
    <property type="match status" value="1"/>
</dbReference>
<dbReference type="CDD" id="cd07905">
    <property type="entry name" value="Adenylation_DNA_ligase_LigC"/>
    <property type="match status" value="1"/>
</dbReference>
<dbReference type="PROSITE" id="PS50887">
    <property type="entry name" value="GGDEF"/>
    <property type="match status" value="1"/>
</dbReference>
<dbReference type="Pfam" id="PF01068">
    <property type="entry name" value="DNA_ligase_A_M"/>
    <property type="match status" value="1"/>
</dbReference>
<accession>A0A6L9VZL6</accession>
<dbReference type="PROSITE" id="PS50160">
    <property type="entry name" value="DNA_LIGASE_A3"/>
    <property type="match status" value="1"/>
</dbReference>
<dbReference type="SUPFAM" id="SSF55073">
    <property type="entry name" value="Nucleotide cyclase"/>
    <property type="match status" value="1"/>
</dbReference>
<gene>
    <name evidence="4" type="ORF">GCU60_03355</name>
</gene>
<evidence type="ECO:0000256" key="1">
    <source>
        <dbReference type="ARBA" id="ARBA00034003"/>
    </source>
</evidence>
<evidence type="ECO:0000259" key="2">
    <source>
        <dbReference type="PROSITE" id="PS50160"/>
    </source>
</evidence>